<gene>
    <name evidence="7" type="ORF">SAMN05421767_1162</name>
</gene>
<protein>
    <submittedName>
        <fullName evidence="7">DNA polymerase V</fullName>
    </submittedName>
</protein>
<dbReference type="InterPro" id="IPR024728">
    <property type="entry name" value="PolY_HhH_motif"/>
</dbReference>
<dbReference type="GO" id="GO:0009432">
    <property type="term" value="P:SOS response"/>
    <property type="evidence" value="ECO:0007669"/>
    <property type="project" value="TreeGrafter"/>
</dbReference>
<dbReference type="RefSeq" id="WP_218138919.1">
    <property type="nucleotide sequence ID" value="NZ_FOGF01000016.1"/>
</dbReference>
<dbReference type="InterPro" id="IPR050116">
    <property type="entry name" value="DNA_polymerase-Y"/>
</dbReference>
<evidence type="ECO:0000313" key="8">
    <source>
        <dbReference type="Proteomes" id="UP000198556"/>
    </source>
</evidence>
<dbReference type="CDD" id="cd01700">
    <property type="entry name" value="PolY_Pol_V_umuC"/>
    <property type="match status" value="1"/>
</dbReference>
<evidence type="ECO:0000256" key="2">
    <source>
        <dbReference type="ARBA" id="ARBA00022457"/>
    </source>
</evidence>
<dbReference type="GO" id="GO:0006281">
    <property type="term" value="P:DNA repair"/>
    <property type="evidence" value="ECO:0007669"/>
    <property type="project" value="InterPro"/>
</dbReference>
<dbReference type="Gene3D" id="3.30.1490.100">
    <property type="entry name" value="DNA polymerase, Y-family, little finger domain"/>
    <property type="match status" value="1"/>
</dbReference>
<dbReference type="Proteomes" id="UP000198556">
    <property type="component" value="Unassembled WGS sequence"/>
</dbReference>
<dbReference type="Pfam" id="PF11799">
    <property type="entry name" value="IMS_C"/>
    <property type="match status" value="1"/>
</dbReference>
<dbReference type="PROSITE" id="PS50173">
    <property type="entry name" value="UMUC"/>
    <property type="match status" value="1"/>
</dbReference>
<dbReference type="Gene3D" id="3.40.1170.60">
    <property type="match status" value="1"/>
</dbReference>
<comment type="similarity">
    <text evidence="1">Belongs to the DNA polymerase type-Y family.</text>
</comment>
<dbReference type="SUPFAM" id="SSF56672">
    <property type="entry name" value="DNA/RNA polymerases"/>
    <property type="match status" value="1"/>
</dbReference>
<organism evidence="7 8">
    <name type="scientific">Granulicatella balaenopterae</name>
    <dbReference type="NCBI Taxonomy" id="137733"/>
    <lineage>
        <taxon>Bacteria</taxon>
        <taxon>Bacillati</taxon>
        <taxon>Bacillota</taxon>
        <taxon>Bacilli</taxon>
        <taxon>Lactobacillales</taxon>
        <taxon>Carnobacteriaceae</taxon>
        <taxon>Granulicatella</taxon>
    </lineage>
</organism>
<reference evidence="7 8" key="1">
    <citation type="submission" date="2016-10" db="EMBL/GenBank/DDBJ databases">
        <authorList>
            <person name="de Groot N.N."/>
        </authorList>
    </citation>
    <scope>NUCLEOTIDE SEQUENCE [LARGE SCALE GENOMIC DNA]</scope>
    <source>
        <strain evidence="7 8">DSM 15827</strain>
    </source>
</reference>
<sequence>MDYKEYPKRDIMCIDCKSFFASVESVKLGLNPLTSYLCVVSHADRKGGLVLASTPKMKSEYGIKTGSRMFQVPKYDKRIKIVPPRMGLYLKVNGLINEVFKKYTSDEYWYPYSIDESFIDVSGSHKLFGSNEEIAKKIQQEVWQKYKIPLCIGIGDNPLLAKLCLDNEAKNYPPYIATWHYQDVPEKLWQIRPITNMWGIGKKTAQRLERLGITSVKQLANANPEVLKRQFGVMGLELYHHANGIDQSILSKREAPKEKSYGLSQVLPHDYLEASQVKVIIHEMAGQLAKRLRKHQVETRCIHLMIGYSRDIVEKGFSHQMTIYKTNQSSVLEAYFTELFEKYYQGQPVRTVALTAGKLVPKESLQLNLFEAPQKQIQQDDLDKIVDKIQARYGITSLIHASSLTKGATAIERANLLGGHRR</sequence>
<keyword evidence="4" id="KW-0235">DNA replication</keyword>
<evidence type="ECO:0000259" key="6">
    <source>
        <dbReference type="PROSITE" id="PS50173"/>
    </source>
</evidence>
<dbReference type="Pfam" id="PF00817">
    <property type="entry name" value="IMS"/>
    <property type="match status" value="1"/>
</dbReference>
<dbReference type="SUPFAM" id="SSF100879">
    <property type="entry name" value="Lesion bypass DNA polymerase (Y-family), little finger domain"/>
    <property type="match status" value="1"/>
</dbReference>
<dbReference type="EMBL" id="FOGF01000016">
    <property type="protein sequence ID" value="SER03566.1"/>
    <property type="molecule type" value="Genomic_DNA"/>
</dbReference>
<evidence type="ECO:0000256" key="3">
    <source>
        <dbReference type="ARBA" id="ARBA00022695"/>
    </source>
</evidence>
<proteinExistence type="inferred from homology"/>
<dbReference type="Gene3D" id="1.10.150.20">
    <property type="entry name" value="5' to 3' exonuclease, C-terminal subdomain"/>
    <property type="match status" value="1"/>
</dbReference>
<dbReference type="STRING" id="137733.SAMN05421767_1162"/>
<dbReference type="InterPro" id="IPR017961">
    <property type="entry name" value="DNA_pol_Y-fam_little_finger"/>
</dbReference>
<dbReference type="InterPro" id="IPR036775">
    <property type="entry name" value="DNA_pol_Y-fam_lit_finger_sf"/>
</dbReference>
<keyword evidence="5" id="KW-0808">Transferase</keyword>
<dbReference type="GO" id="GO:0003887">
    <property type="term" value="F:DNA-directed DNA polymerase activity"/>
    <property type="evidence" value="ECO:0007669"/>
    <property type="project" value="UniProtKB-KW"/>
</dbReference>
<keyword evidence="8" id="KW-1185">Reference proteome</keyword>
<evidence type="ECO:0000313" key="7">
    <source>
        <dbReference type="EMBL" id="SER03566.1"/>
    </source>
</evidence>
<evidence type="ECO:0000256" key="1">
    <source>
        <dbReference type="ARBA" id="ARBA00010945"/>
    </source>
</evidence>
<dbReference type="Gene3D" id="3.30.70.270">
    <property type="match status" value="1"/>
</dbReference>
<dbReference type="GO" id="GO:0003684">
    <property type="term" value="F:damaged DNA binding"/>
    <property type="evidence" value="ECO:0007669"/>
    <property type="project" value="InterPro"/>
</dbReference>
<keyword evidence="5" id="KW-0239">DNA-directed DNA polymerase</keyword>
<evidence type="ECO:0000256" key="4">
    <source>
        <dbReference type="ARBA" id="ARBA00022705"/>
    </source>
</evidence>
<dbReference type="GO" id="GO:0005829">
    <property type="term" value="C:cytosol"/>
    <property type="evidence" value="ECO:0007669"/>
    <property type="project" value="TreeGrafter"/>
</dbReference>
<dbReference type="GO" id="GO:0006260">
    <property type="term" value="P:DNA replication"/>
    <property type="evidence" value="ECO:0007669"/>
    <property type="project" value="UniProtKB-KW"/>
</dbReference>
<dbReference type="InterPro" id="IPR043128">
    <property type="entry name" value="Rev_trsase/Diguanyl_cyclase"/>
</dbReference>
<dbReference type="PANTHER" id="PTHR11076">
    <property type="entry name" value="DNA REPAIR POLYMERASE UMUC / TRANSFERASE FAMILY MEMBER"/>
    <property type="match status" value="1"/>
</dbReference>
<dbReference type="GO" id="GO:0042276">
    <property type="term" value="P:error-prone translesion synthesis"/>
    <property type="evidence" value="ECO:0007669"/>
    <property type="project" value="TreeGrafter"/>
</dbReference>
<dbReference type="PANTHER" id="PTHR11076:SF35">
    <property type="entry name" value="DNA REPAIR PROTEIN HOMOLOG YOBH"/>
    <property type="match status" value="1"/>
</dbReference>
<keyword evidence="3" id="KW-0548">Nucleotidyltransferase</keyword>
<dbReference type="InterPro" id="IPR001126">
    <property type="entry name" value="UmuC"/>
</dbReference>
<name>A0A1H9KWN7_9LACT</name>
<dbReference type="InterPro" id="IPR043502">
    <property type="entry name" value="DNA/RNA_pol_sf"/>
</dbReference>
<keyword evidence="2" id="KW-0515">Mutator protein</keyword>
<accession>A0A1H9KWN7</accession>
<dbReference type="AlphaFoldDB" id="A0A1H9KWN7"/>
<feature type="domain" description="UmuC" evidence="6">
    <location>
        <begin position="11"/>
        <end position="201"/>
    </location>
</feature>
<dbReference type="Pfam" id="PF11798">
    <property type="entry name" value="IMS_HHH"/>
    <property type="match status" value="1"/>
</dbReference>
<evidence type="ECO:0000256" key="5">
    <source>
        <dbReference type="ARBA" id="ARBA00022932"/>
    </source>
</evidence>